<evidence type="ECO:0000256" key="6">
    <source>
        <dbReference type="ARBA" id="ARBA00022679"/>
    </source>
</evidence>
<keyword evidence="5" id="KW-0328">Glycosyltransferase</keyword>
<dbReference type="InterPro" id="IPR000811">
    <property type="entry name" value="Glyco_trans_35"/>
</dbReference>
<evidence type="ECO:0000256" key="5">
    <source>
        <dbReference type="ARBA" id="ARBA00022676"/>
    </source>
</evidence>
<dbReference type="PANTHER" id="PTHR42655">
    <property type="entry name" value="GLYCOGEN PHOSPHORYLASE"/>
    <property type="match status" value="1"/>
</dbReference>
<comment type="caution">
    <text evidence="10">The sequence shown here is derived from an EMBL/GenBank/DDBJ whole genome shotgun (WGS) entry which is preliminary data.</text>
</comment>
<proteinExistence type="inferred from homology"/>
<gene>
    <name evidence="10" type="primary">glgP</name>
    <name evidence="10" type="ORF">ENN92_00890</name>
</gene>
<dbReference type="InterPro" id="IPR035090">
    <property type="entry name" value="Pyridoxal_P_attach_site"/>
</dbReference>
<evidence type="ECO:0000256" key="8">
    <source>
        <dbReference type="ARBA" id="ARBA00023277"/>
    </source>
</evidence>
<dbReference type="EC" id="2.4.1.1" evidence="4"/>
<dbReference type="GO" id="GO:0030170">
    <property type="term" value="F:pyridoxal phosphate binding"/>
    <property type="evidence" value="ECO:0007669"/>
    <property type="project" value="InterPro"/>
</dbReference>
<sequence length="539" mass="61090">MKPAETKIAYFSMEVGLTAKIPTYSGGLGVLAGDTLKTAADSGFPMVGVTLLTKNGYFFQEIDENQQHEKPMAWSIDDFLTALPDKVKVTIKGEEVIVGCWKYDIKGVHNEIVPVLFLHTDFEENSPEMRALSNDLYGDGPEYRLGQEIILGIGGMRMLKKLGYTNLSRYHLNEGHSALLSLELERVLKSPEKVKEKCIFTTHTPVPAGHDKFSMSLVEDMLEPKLFKLLSEDFHMAENLNMTSLALSYSGYINGVAQKHTEVSKSMFPNYPIHSITNGVHAPTWISPSFASLYDKYIHHWREDPYSLRYVSNISLGEIWGAHVEGKKRIIDYTNAHTNAGMDYDFFTIGWARRFTAYKRPELLFSDLERLKTISEIVGPIQIIYGGKAHPKDTEGKELITKVLEMSEKIGGNIKMAYLENYDMYLGQLITSGVDVWVNTPEPPHEASGTSGMKCALNGIPHLSVRDGWWEEGCIEGETGWSFPTADDLYDLLEKKVMPMFYKKPEAWRNLMRKTIMINGSFFNSTRMLHEYKHRAYDV</sequence>
<evidence type="ECO:0000256" key="2">
    <source>
        <dbReference type="ARBA" id="ARBA00001933"/>
    </source>
</evidence>
<organism evidence="10">
    <name type="scientific">candidate division WWE3 bacterium</name>
    <dbReference type="NCBI Taxonomy" id="2053526"/>
    <lineage>
        <taxon>Bacteria</taxon>
        <taxon>Katanobacteria</taxon>
    </lineage>
</organism>
<dbReference type="AlphaFoldDB" id="A0A7C1DP58"/>
<name>A0A7C1DP58_UNCKA</name>
<dbReference type="NCBIfam" id="TIGR02094">
    <property type="entry name" value="more_P_ylases"/>
    <property type="match status" value="1"/>
</dbReference>
<dbReference type="Pfam" id="PF00343">
    <property type="entry name" value="Phosphorylase"/>
    <property type="match status" value="1"/>
</dbReference>
<dbReference type="InterPro" id="IPR052182">
    <property type="entry name" value="Glycogen/Maltodextrin_Phosph"/>
</dbReference>
<comment type="cofactor">
    <cofactor evidence="2">
        <name>pyridoxal 5'-phosphate</name>
        <dbReference type="ChEBI" id="CHEBI:597326"/>
    </cofactor>
</comment>
<dbReference type="EMBL" id="DSDM01000052">
    <property type="protein sequence ID" value="HDQ88688.1"/>
    <property type="molecule type" value="Genomic_DNA"/>
</dbReference>
<dbReference type="PROSITE" id="PS00102">
    <property type="entry name" value="PHOSPHORYLASE"/>
    <property type="match status" value="1"/>
</dbReference>
<evidence type="ECO:0000256" key="1">
    <source>
        <dbReference type="ARBA" id="ARBA00001275"/>
    </source>
</evidence>
<evidence type="ECO:0000256" key="4">
    <source>
        <dbReference type="ARBA" id="ARBA00012591"/>
    </source>
</evidence>
<evidence type="ECO:0000313" key="10">
    <source>
        <dbReference type="EMBL" id="HDQ88688.1"/>
    </source>
</evidence>
<dbReference type="SUPFAM" id="SSF53756">
    <property type="entry name" value="UDP-Glycosyltransferase/glycogen phosphorylase"/>
    <property type="match status" value="1"/>
</dbReference>
<reference evidence="10" key="1">
    <citation type="journal article" date="2020" name="mSystems">
        <title>Genome- and Community-Level Interaction Insights into Carbon Utilization and Element Cycling Functions of Hydrothermarchaeota in Hydrothermal Sediment.</title>
        <authorList>
            <person name="Zhou Z."/>
            <person name="Liu Y."/>
            <person name="Xu W."/>
            <person name="Pan J."/>
            <person name="Luo Z.H."/>
            <person name="Li M."/>
        </authorList>
    </citation>
    <scope>NUCLEOTIDE SEQUENCE [LARGE SCALE GENOMIC DNA]</scope>
    <source>
        <strain evidence="10">SpSt-1219</strain>
    </source>
</reference>
<comment type="similarity">
    <text evidence="3">Belongs to the glycogen phosphorylase family.</text>
</comment>
<keyword evidence="8" id="KW-0119">Carbohydrate metabolism</keyword>
<dbReference type="PANTHER" id="PTHR42655:SF1">
    <property type="entry name" value="GLYCOGEN PHOSPHORYLASE"/>
    <property type="match status" value="1"/>
</dbReference>
<evidence type="ECO:0000256" key="3">
    <source>
        <dbReference type="ARBA" id="ARBA00006047"/>
    </source>
</evidence>
<comment type="catalytic activity">
    <reaction evidence="1">
        <text>[(1-&gt;4)-alpha-D-glucosyl](n) + phosphate = [(1-&gt;4)-alpha-D-glucosyl](n-1) + alpha-D-glucose 1-phosphate</text>
        <dbReference type="Rhea" id="RHEA:41732"/>
        <dbReference type="Rhea" id="RHEA-COMP:9584"/>
        <dbReference type="Rhea" id="RHEA-COMP:9586"/>
        <dbReference type="ChEBI" id="CHEBI:15444"/>
        <dbReference type="ChEBI" id="CHEBI:43474"/>
        <dbReference type="ChEBI" id="CHEBI:58601"/>
        <dbReference type="EC" id="2.4.1.1"/>
    </reaction>
</comment>
<dbReference type="Gene3D" id="3.40.50.2000">
    <property type="entry name" value="Glycogen Phosphorylase B"/>
    <property type="match status" value="3"/>
</dbReference>
<dbReference type="GO" id="GO:0005975">
    <property type="term" value="P:carbohydrate metabolic process"/>
    <property type="evidence" value="ECO:0007669"/>
    <property type="project" value="InterPro"/>
</dbReference>
<accession>A0A7C1DP58</accession>
<evidence type="ECO:0000256" key="9">
    <source>
        <dbReference type="ARBA" id="ARBA00025174"/>
    </source>
</evidence>
<keyword evidence="6" id="KW-0808">Transferase</keyword>
<keyword evidence="7" id="KW-0663">Pyridoxal phosphate</keyword>
<dbReference type="Proteomes" id="UP000886066">
    <property type="component" value="Unassembled WGS sequence"/>
</dbReference>
<evidence type="ECO:0000256" key="7">
    <source>
        <dbReference type="ARBA" id="ARBA00022898"/>
    </source>
</evidence>
<dbReference type="GO" id="GO:0008184">
    <property type="term" value="F:glycogen phosphorylase activity"/>
    <property type="evidence" value="ECO:0007669"/>
    <property type="project" value="InterPro"/>
</dbReference>
<protein>
    <recommendedName>
        <fullName evidence="4">glycogen phosphorylase</fullName>
        <ecNumber evidence="4">2.4.1.1</ecNumber>
    </recommendedName>
</protein>
<comment type="function">
    <text evidence="9">Phosphorylase is an important allosteric enzyme in carbohydrate metabolism. Enzymes from different sources differ in their regulatory mechanisms and in their natural substrates. However, all known phosphorylases share catalytic and structural properties.</text>
</comment>
<dbReference type="InterPro" id="IPR011834">
    <property type="entry name" value="Agluc_phsphrylas"/>
</dbReference>